<dbReference type="InterPro" id="IPR003265">
    <property type="entry name" value="HhH-GPD_domain"/>
</dbReference>
<reference evidence="14 15" key="1">
    <citation type="submission" date="2019-02" db="EMBL/GenBank/DDBJ databases">
        <title>Deep-cultivation of Planctomycetes and their phenomic and genomic characterization uncovers novel biology.</title>
        <authorList>
            <person name="Wiegand S."/>
            <person name="Jogler M."/>
            <person name="Boedeker C."/>
            <person name="Pinto D."/>
            <person name="Vollmers J."/>
            <person name="Rivas-Marin E."/>
            <person name="Kohn T."/>
            <person name="Peeters S.H."/>
            <person name="Heuer A."/>
            <person name="Rast P."/>
            <person name="Oberbeckmann S."/>
            <person name="Bunk B."/>
            <person name="Jeske O."/>
            <person name="Meyerdierks A."/>
            <person name="Storesund J.E."/>
            <person name="Kallscheuer N."/>
            <person name="Luecker S."/>
            <person name="Lage O.M."/>
            <person name="Pohl T."/>
            <person name="Merkel B.J."/>
            <person name="Hornburger P."/>
            <person name="Mueller R.-W."/>
            <person name="Bruemmer F."/>
            <person name="Labrenz M."/>
            <person name="Spormann A.M."/>
            <person name="Op Den Camp H."/>
            <person name="Overmann J."/>
            <person name="Amann R."/>
            <person name="Jetten M.S.M."/>
            <person name="Mascher T."/>
            <person name="Medema M.H."/>
            <person name="Devos D.P."/>
            <person name="Kaster A.-K."/>
            <person name="Ovreas L."/>
            <person name="Rohde M."/>
            <person name="Galperin M.Y."/>
            <person name="Jogler C."/>
        </authorList>
    </citation>
    <scope>NUCLEOTIDE SEQUENCE [LARGE SCALE GENOMIC DNA]</scope>
    <source>
        <strain evidence="14 15">Mal64</strain>
    </source>
</reference>
<dbReference type="InterPro" id="IPR005759">
    <property type="entry name" value="Nth"/>
</dbReference>
<keyword evidence="15" id="KW-1185">Reference proteome</keyword>
<dbReference type="GO" id="GO:0046872">
    <property type="term" value="F:metal ion binding"/>
    <property type="evidence" value="ECO:0007669"/>
    <property type="project" value="UniProtKB-KW"/>
</dbReference>
<dbReference type="PROSITE" id="PS00764">
    <property type="entry name" value="ENDONUCLEASE_III_1"/>
    <property type="match status" value="1"/>
</dbReference>
<gene>
    <name evidence="14" type="primary">pdg_1</name>
    <name evidence="12" type="synonym">nth</name>
    <name evidence="14" type="ORF">Mal64_08290</name>
</gene>
<dbReference type="InterPro" id="IPR004035">
    <property type="entry name" value="Endouclease-III_FeS-bd_BS"/>
</dbReference>
<organism evidence="14 15">
    <name type="scientific">Pseudobythopirellula maris</name>
    <dbReference type="NCBI Taxonomy" id="2527991"/>
    <lineage>
        <taxon>Bacteria</taxon>
        <taxon>Pseudomonadati</taxon>
        <taxon>Planctomycetota</taxon>
        <taxon>Planctomycetia</taxon>
        <taxon>Pirellulales</taxon>
        <taxon>Lacipirellulaceae</taxon>
        <taxon>Pseudobythopirellula</taxon>
    </lineage>
</organism>
<protein>
    <recommendedName>
        <fullName evidence="12">Endonuclease III</fullName>
        <ecNumber evidence="12">4.2.99.18</ecNumber>
    </recommendedName>
    <alternativeName>
        <fullName evidence="12">DNA-(apurinic or apyrimidinic site) lyase</fullName>
    </alternativeName>
</protein>
<keyword evidence="3 12" id="KW-0479">Metal-binding</keyword>
<evidence type="ECO:0000313" key="15">
    <source>
        <dbReference type="Proteomes" id="UP000315440"/>
    </source>
</evidence>
<keyword evidence="5 12" id="KW-0378">Hydrolase</keyword>
<comment type="cofactor">
    <cofactor evidence="12">
        <name>[4Fe-4S] cluster</name>
        <dbReference type="ChEBI" id="CHEBI:49883"/>
    </cofactor>
    <text evidence="12">Binds 1 [4Fe-4S] cluster.</text>
</comment>
<proteinExistence type="inferred from homology"/>
<keyword evidence="11 12" id="KW-0326">Glycosidase</keyword>
<dbReference type="GO" id="GO:0006285">
    <property type="term" value="P:base-excision repair, AP site formation"/>
    <property type="evidence" value="ECO:0007669"/>
    <property type="project" value="TreeGrafter"/>
</dbReference>
<dbReference type="SMART" id="SM00478">
    <property type="entry name" value="ENDO3c"/>
    <property type="match status" value="1"/>
</dbReference>
<dbReference type="GO" id="GO:0140078">
    <property type="term" value="F:class I DNA-(apurinic or apyrimidinic site) endonuclease activity"/>
    <property type="evidence" value="ECO:0007669"/>
    <property type="project" value="UniProtKB-EC"/>
</dbReference>
<dbReference type="PANTHER" id="PTHR10359:SF18">
    <property type="entry name" value="ENDONUCLEASE III"/>
    <property type="match status" value="1"/>
</dbReference>
<keyword evidence="7 12" id="KW-0411">Iron-sulfur</keyword>
<evidence type="ECO:0000256" key="11">
    <source>
        <dbReference type="ARBA" id="ARBA00023295"/>
    </source>
</evidence>
<dbReference type="FunFam" id="1.10.340.30:FF:000001">
    <property type="entry name" value="Endonuclease III"/>
    <property type="match status" value="1"/>
</dbReference>
<keyword evidence="8 12" id="KW-0238">DNA-binding</keyword>
<feature type="binding site" evidence="12">
    <location>
        <position position="207"/>
    </location>
    <ligand>
        <name>[4Fe-4S] cluster</name>
        <dbReference type="ChEBI" id="CHEBI:49883"/>
    </ligand>
</feature>
<dbReference type="PANTHER" id="PTHR10359">
    <property type="entry name" value="A/G-SPECIFIC ADENINE GLYCOSYLASE/ENDONUCLEASE III"/>
    <property type="match status" value="1"/>
</dbReference>
<sequence length="218" mass="24085">MAKPLADLAERKAQSKRVLRRLKADYPEVECALAHDSPEQLLVATILSAQCTDARVNIVTKELFAKHPTPADLAKLPIARLEGFVKSTGFFRNKAKNIKACCIELVEKHGGEVPQDMDTLVGLAGVGRKTANVVLGTAFGLATGVVVDTHVGRLSRRTGLTAEKDPVKVERGLMEILPRKEWVDFSHRMIYHGRQICDARRPKCDECSMRKFCPQIGV</sequence>
<evidence type="ECO:0000256" key="4">
    <source>
        <dbReference type="ARBA" id="ARBA00022763"/>
    </source>
</evidence>
<dbReference type="EC" id="4.2.99.18" evidence="12"/>
<keyword evidence="10 12" id="KW-0456">Lyase</keyword>
<dbReference type="GO" id="GO:0003677">
    <property type="term" value="F:DNA binding"/>
    <property type="evidence" value="ECO:0007669"/>
    <property type="project" value="UniProtKB-UniRule"/>
</dbReference>
<evidence type="ECO:0000256" key="9">
    <source>
        <dbReference type="ARBA" id="ARBA00023204"/>
    </source>
</evidence>
<dbReference type="Proteomes" id="UP000315440">
    <property type="component" value="Unassembled WGS sequence"/>
</dbReference>
<evidence type="ECO:0000256" key="7">
    <source>
        <dbReference type="ARBA" id="ARBA00023014"/>
    </source>
</evidence>
<dbReference type="InterPro" id="IPR000445">
    <property type="entry name" value="HhH_motif"/>
</dbReference>
<dbReference type="RefSeq" id="WP_146397320.1">
    <property type="nucleotide sequence ID" value="NZ_SJPQ01000001.1"/>
</dbReference>
<feature type="binding site" evidence="12">
    <location>
        <position position="213"/>
    </location>
    <ligand>
        <name>[4Fe-4S] cluster</name>
        <dbReference type="ChEBI" id="CHEBI:49883"/>
    </ligand>
</feature>
<evidence type="ECO:0000256" key="5">
    <source>
        <dbReference type="ARBA" id="ARBA00022801"/>
    </source>
</evidence>
<evidence type="ECO:0000256" key="8">
    <source>
        <dbReference type="ARBA" id="ARBA00023125"/>
    </source>
</evidence>
<dbReference type="InterPro" id="IPR004036">
    <property type="entry name" value="Endonuclease-III-like_CS2"/>
</dbReference>
<dbReference type="Gene3D" id="1.10.340.30">
    <property type="entry name" value="Hypothetical protein, domain 2"/>
    <property type="match status" value="1"/>
</dbReference>
<dbReference type="FunFam" id="1.10.1670.10:FF:000001">
    <property type="entry name" value="Endonuclease III"/>
    <property type="match status" value="1"/>
</dbReference>
<keyword evidence="4 12" id="KW-0227">DNA damage</keyword>
<dbReference type="HAMAP" id="MF_00942">
    <property type="entry name" value="Nth"/>
    <property type="match status" value="1"/>
</dbReference>
<evidence type="ECO:0000256" key="12">
    <source>
        <dbReference type="HAMAP-Rule" id="MF_00942"/>
    </source>
</evidence>
<comment type="caution">
    <text evidence="14">The sequence shown here is derived from an EMBL/GenBank/DDBJ whole genome shotgun (WGS) entry which is preliminary data.</text>
</comment>
<dbReference type="PIRSF" id="PIRSF001435">
    <property type="entry name" value="Nth"/>
    <property type="match status" value="1"/>
</dbReference>
<dbReference type="AlphaFoldDB" id="A0A5C5ZT65"/>
<dbReference type="GO" id="GO:0019104">
    <property type="term" value="F:DNA N-glycosylase activity"/>
    <property type="evidence" value="ECO:0007669"/>
    <property type="project" value="UniProtKB-UniRule"/>
</dbReference>
<dbReference type="InterPro" id="IPR003651">
    <property type="entry name" value="Endonuclease3_FeS-loop_motif"/>
</dbReference>
<evidence type="ECO:0000313" key="14">
    <source>
        <dbReference type="EMBL" id="TWT90440.1"/>
    </source>
</evidence>
<dbReference type="Pfam" id="PF00633">
    <property type="entry name" value="HHH"/>
    <property type="match status" value="1"/>
</dbReference>
<evidence type="ECO:0000256" key="1">
    <source>
        <dbReference type="ARBA" id="ARBA00008343"/>
    </source>
</evidence>
<evidence type="ECO:0000259" key="13">
    <source>
        <dbReference type="SMART" id="SM00478"/>
    </source>
</evidence>
<dbReference type="Pfam" id="PF00730">
    <property type="entry name" value="HhH-GPD"/>
    <property type="match status" value="1"/>
</dbReference>
<dbReference type="PROSITE" id="PS01155">
    <property type="entry name" value="ENDONUCLEASE_III_2"/>
    <property type="match status" value="1"/>
</dbReference>
<evidence type="ECO:0000256" key="6">
    <source>
        <dbReference type="ARBA" id="ARBA00023004"/>
    </source>
</evidence>
<dbReference type="SMART" id="SM00525">
    <property type="entry name" value="FES"/>
    <property type="match status" value="1"/>
</dbReference>
<dbReference type="InterPro" id="IPR023170">
    <property type="entry name" value="HhH_base_excis_C"/>
</dbReference>
<evidence type="ECO:0000256" key="10">
    <source>
        <dbReference type="ARBA" id="ARBA00023239"/>
    </source>
</evidence>
<keyword evidence="9 12" id="KW-0234">DNA repair</keyword>
<keyword evidence="2 12" id="KW-0004">4Fe-4S</keyword>
<feature type="domain" description="HhH-GPD" evidence="13">
    <location>
        <begin position="47"/>
        <end position="195"/>
    </location>
</feature>
<comment type="function">
    <text evidence="12">DNA repair enzyme that has both DNA N-glycosylase activity and AP-lyase activity. The DNA N-glycosylase activity releases various damaged pyrimidines from DNA by cleaving the N-glycosidic bond, leaving an AP (apurinic/apyrimidinic) site. The AP-lyase activity cleaves the phosphodiester bond 3' to the AP site by a beta-elimination, leaving a 3'-terminal unsaturated sugar and a product with a terminal 5'-phosphate.</text>
</comment>
<dbReference type="InterPro" id="IPR011257">
    <property type="entry name" value="DNA_glycosylase"/>
</dbReference>
<dbReference type="CDD" id="cd00056">
    <property type="entry name" value="ENDO3c"/>
    <property type="match status" value="1"/>
</dbReference>
<feature type="binding site" evidence="12">
    <location>
        <position position="204"/>
    </location>
    <ligand>
        <name>[4Fe-4S] cluster</name>
        <dbReference type="ChEBI" id="CHEBI:49883"/>
    </ligand>
</feature>
<dbReference type="OrthoDB" id="9800977at2"/>
<dbReference type="GO" id="GO:0051539">
    <property type="term" value="F:4 iron, 4 sulfur cluster binding"/>
    <property type="evidence" value="ECO:0007669"/>
    <property type="project" value="UniProtKB-UniRule"/>
</dbReference>
<evidence type="ECO:0000256" key="3">
    <source>
        <dbReference type="ARBA" id="ARBA00022723"/>
    </source>
</evidence>
<comment type="similarity">
    <text evidence="1 12">Belongs to the Nth/MutY family.</text>
</comment>
<accession>A0A5C5ZT65</accession>
<comment type="catalytic activity">
    <reaction evidence="12">
        <text>2'-deoxyribonucleotide-(2'-deoxyribose 5'-phosphate)-2'-deoxyribonucleotide-DNA = a 3'-end 2'-deoxyribonucleotide-(2,3-dehydro-2,3-deoxyribose 5'-phosphate)-DNA + a 5'-end 5'-phospho-2'-deoxyribonucleoside-DNA + H(+)</text>
        <dbReference type="Rhea" id="RHEA:66592"/>
        <dbReference type="Rhea" id="RHEA-COMP:13180"/>
        <dbReference type="Rhea" id="RHEA-COMP:16897"/>
        <dbReference type="Rhea" id="RHEA-COMP:17067"/>
        <dbReference type="ChEBI" id="CHEBI:15378"/>
        <dbReference type="ChEBI" id="CHEBI:136412"/>
        <dbReference type="ChEBI" id="CHEBI:157695"/>
        <dbReference type="ChEBI" id="CHEBI:167181"/>
        <dbReference type="EC" id="4.2.99.18"/>
    </reaction>
</comment>
<feature type="binding site" evidence="12">
    <location>
        <position position="197"/>
    </location>
    <ligand>
        <name>[4Fe-4S] cluster</name>
        <dbReference type="ChEBI" id="CHEBI:49883"/>
    </ligand>
</feature>
<dbReference type="EMBL" id="SJPQ01000001">
    <property type="protein sequence ID" value="TWT90440.1"/>
    <property type="molecule type" value="Genomic_DNA"/>
</dbReference>
<dbReference type="Gene3D" id="1.10.1670.10">
    <property type="entry name" value="Helix-hairpin-Helix base-excision DNA repair enzymes (C-terminal)"/>
    <property type="match status" value="1"/>
</dbReference>
<dbReference type="SUPFAM" id="SSF48150">
    <property type="entry name" value="DNA-glycosylase"/>
    <property type="match status" value="1"/>
</dbReference>
<evidence type="ECO:0000256" key="2">
    <source>
        <dbReference type="ARBA" id="ARBA00022485"/>
    </source>
</evidence>
<keyword evidence="6 12" id="KW-0408">Iron</keyword>
<dbReference type="NCBIfam" id="TIGR01083">
    <property type="entry name" value="nth"/>
    <property type="match status" value="1"/>
</dbReference>
<name>A0A5C5ZT65_9BACT</name>